<dbReference type="OrthoDB" id="6904622at2"/>
<evidence type="ECO:0000256" key="2">
    <source>
        <dbReference type="ARBA" id="ARBA00022475"/>
    </source>
</evidence>
<evidence type="ECO:0000256" key="6">
    <source>
        <dbReference type="SAM" id="Phobius"/>
    </source>
</evidence>
<dbReference type="AlphaFoldDB" id="A0A1B7JHT7"/>
<dbReference type="GO" id="GO:0005886">
    <property type="term" value="C:plasma membrane"/>
    <property type="evidence" value="ECO:0007669"/>
    <property type="project" value="UniProtKB-SubCell"/>
</dbReference>
<feature type="transmembrane region" description="Helical" evidence="6">
    <location>
        <begin position="185"/>
        <end position="205"/>
    </location>
</feature>
<keyword evidence="4 6" id="KW-1133">Transmembrane helix</keyword>
<dbReference type="EMBL" id="LXEW01000051">
    <property type="protein sequence ID" value="OAT47511.1"/>
    <property type="molecule type" value="Genomic_DNA"/>
</dbReference>
<feature type="transmembrane region" description="Helical" evidence="6">
    <location>
        <begin position="250"/>
        <end position="272"/>
    </location>
</feature>
<feature type="transmembrane region" description="Helical" evidence="6">
    <location>
        <begin position="225"/>
        <end position="243"/>
    </location>
</feature>
<reference evidence="8 9" key="1">
    <citation type="submission" date="2016-04" db="EMBL/GenBank/DDBJ databases">
        <title>ATOL: Assembling a taxonomically balanced genome-scale reconstruction of the evolutionary history of the Enterobacteriaceae.</title>
        <authorList>
            <person name="Plunkett G.III."/>
            <person name="Neeno-Eckwall E.C."/>
            <person name="Glasner J.D."/>
            <person name="Perna N.T."/>
        </authorList>
    </citation>
    <scope>NUCLEOTIDE SEQUENCE [LARGE SCALE GENOMIC DNA]</scope>
    <source>
        <strain evidence="8 9">ATCC 35613</strain>
    </source>
</reference>
<dbReference type="RefSeq" id="WP_068910207.1">
    <property type="nucleotide sequence ID" value="NZ_LXEW01000051.1"/>
</dbReference>
<dbReference type="Proteomes" id="UP000078224">
    <property type="component" value="Unassembled WGS sequence"/>
</dbReference>
<feature type="transmembrane region" description="Helical" evidence="6">
    <location>
        <begin position="116"/>
        <end position="142"/>
    </location>
</feature>
<dbReference type="InterPro" id="IPR007895">
    <property type="entry name" value="MASE1"/>
</dbReference>
<accession>A0A1B7JHT7</accession>
<feature type="transmembrane region" description="Helical" evidence="6">
    <location>
        <begin position="9"/>
        <end position="25"/>
    </location>
</feature>
<keyword evidence="2" id="KW-1003">Cell membrane</keyword>
<feature type="transmembrane region" description="Helical" evidence="6">
    <location>
        <begin position="31"/>
        <end position="54"/>
    </location>
</feature>
<organism evidence="8 9">
    <name type="scientific">Providencia heimbachae ATCC 35613</name>
    <dbReference type="NCBI Taxonomy" id="1354272"/>
    <lineage>
        <taxon>Bacteria</taxon>
        <taxon>Pseudomonadati</taxon>
        <taxon>Pseudomonadota</taxon>
        <taxon>Gammaproteobacteria</taxon>
        <taxon>Enterobacterales</taxon>
        <taxon>Morganellaceae</taxon>
        <taxon>Providencia</taxon>
    </lineage>
</organism>
<evidence type="ECO:0000256" key="1">
    <source>
        <dbReference type="ARBA" id="ARBA00004651"/>
    </source>
</evidence>
<evidence type="ECO:0000313" key="8">
    <source>
        <dbReference type="EMBL" id="OAT47511.1"/>
    </source>
</evidence>
<proteinExistence type="predicted"/>
<gene>
    <name evidence="8" type="ORF">M998_3695</name>
</gene>
<feature type="transmembrane region" description="Helical" evidence="6">
    <location>
        <begin position="61"/>
        <end position="78"/>
    </location>
</feature>
<evidence type="ECO:0000256" key="5">
    <source>
        <dbReference type="ARBA" id="ARBA00023136"/>
    </source>
</evidence>
<comment type="caution">
    <text evidence="8">The sequence shown here is derived from an EMBL/GenBank/DDBJ whole genome shotgun (WGS) entry which is preliminary data.</text>
</comment>
<comment type="subcellular location">
    <subcellularLocation>
        <location evidence="1">Cell membrane</location>
        <topology evidence="1">Multi-pass membrane protein</topology>
    </subcellularLocation>
</comment>
<keyword evidence="3 6" id="KW-0812">Transmembrane</keyword>
<feature type="transmembrane region" description="Helical" evidence="6">
    <location>
        <begin position="284"/>
        <end position="301"/>
    </location>
</feature>
<dbReference type="Gene3D" id="3.30.450.20">
    <property type="entry name" value="PAS domain"/>
    <property type="match status" value="1"/>
</dbReference>
<feature type="transmembrane region" description="Helical" evidence="6">
    <location>
        <begin position="154"/>
        <end position="173"/>
    </location>
</feature>
<sequence length="432" mass="49324">MKTSLLSRYSPLVAIIGWLLLYYVTGEISDLLTPAGSEISVVWFPAGVATTAFLCMHKRHWLLLLIGFITLNLILDGFEREDVFLSLLYSALAMISCIAIAWIVRRYARNGDDLQIILLWFSTTIIVSFADAALFSIFMYWLNNLPIKDIFWDGVVADVTGNIFATTVIMGLINSRLKISKVSKISLMWGGIIFVLLIISTILIFNDSAIQLYRTYFNYQRNFANLSLLCIPVLLAVFLSLLWGNRGSSIALLILATITIYYTHSQLGPFYLRGLYQHESLWLIQGYLTVISLLMVFLRVVRKSTHQIDEQQGAYQQQHLVYQLNLSNGDIEWGNQEDILPKVEITGLSNSKQLMQSVHPDDYEKMYQHWHSSQNYASLPTMTFRFIDSNGDCWNIEDRGSVIFGDSDPIMVVGNWFISSEVSWNLNKNRDK</sequence>
<protein>
    <submittedName>
        <fullName evidence="8">Putative transmembrane protein</fullName>
    </submittedName>
</protein>
<feature type="domain" description="MASE1" evidence="7">
    <location>
        <begin position="20"/>
        <end position="303"/>
    </location>
</feature>
<evidence type="ECO:0000256" key="4">
    <source>
        <dbReference type="ARBA" id="ARBA00022989"/>
    </source>
</evidence>
<evidence type="ECO:0000259" key="7">
    <source>
        <dbReference type="Pfam" id="PF05231"/>
    </source>
</evidence>
<dbReference type="InterPro" id="IPR035965">
    <property type="entry name" value="PAS-like_dom_sf"/>
</dbReference>
<feature type="transmembrane region" description="Helical" evidence="6">
    <location>
        <begin position="84"/>
        <end position="104"/>
    </location>
</feature>
<keyword evidence="5 6" id="KW-0472">Membrane</keyword>
<dbReference type="SUPFAM" id="SSF55785">
    <property type="entry name" value="PYP-like sensor domain (PAS domain)"/>
    <property type="match status" value="1"/>
</dbReference>
<dbReference type="Pfam" id="PF05231">
    <property type="entry name" value="MASE1"/>
    <property type="match status" value="1"/>
</dbReference>
<keyword evidence="9" id="KW-1185">Reference proteome</keyword>
<name>A0A1B7JHT7_9GAMM</name>
<evidence type="ECO:0000256" key="3">
    <source>
        <dbReference type="ARBA" id="ARBA00022692"/>
    </source>
</evidence>
<dbReference type="PATRIC" id="fig|1354272.4.peg.3776"/>
<evidence type="ECO:0000313" key="9">
    <source>
        <dbReference type="Proteomes" id="UP000078224"/>
    </source>
</evidence>